<accession>M4BBZ4</accession>
<feature type="compositionally biased region" description="Polar residues" evidence="2">
    <location>
        <begin position="1151"/>
        <end position="1164"/>
    </location>
</feature>
<keyword evidence="3" id="KW-0732">Signal</keyword>
<proteinExistence type="predicted"/>
<evidence type="ECO:0000256" key="2">
    <source>
        <dbReference type="SAM" id="MobiDB-lite"/>
    </source>
</evidence>
<reference evidence="4" key="2">
    <citation type="submission" date="2015-06" db="UniProtKB">
        <authorList>
            <consortium name="EnsemblProtists"/>
        </authorList>
    </citation>
    <scope>IDENTIFICATION</scope>
    <source>
        <strain evidence="4">Emoy2</strain>
    </source>
</reference>
<feature type="compositionally biased region" description="Basic and acidic residues" evidence="2">
    <location>
        <begin position="998"/>
        <end position="1011"/>
    </location>
</feature>
<reference evidence="5" key="1">
    <citation type="journal article" date="2010" name="Science">
        <title>Signatures of adaptation to obligate biotrophy in the Hyaloperonospora arabidopsidis genome.</title>
        <authorList>
            <person name="Baxter L."/>
            <person name="Tripathy S."/>
            <person name="Ishaque N."/>
            <person name="Boot N."/>
            <person name="Cabral A."/>
            <person name="Kemen E."/>
            <person name="Thines M."/>
            <person name="Ah-Fong A."/>
            <person name="Anderson R."/>
            <person name="Badejoko W."/>
            <person name="Bittner-Eddy P."/>
            <person name="Boore J.L."/>
            <person name="Chibucos M.C."/>
            <person name="Coates M."/>
            <person name="Dehal P."/>
            <person name="Delehaunty K."/>
            <person name="Dong S."/>
            <person name="Downton P."/>
            <person name="Dumas B."/>
            <person name="Fabro G."/>
            <person name="Fronick C."/>
            <person name="Fuerstenberg S.I."/>
            <person name="Fulton L."/>
            <person name="Gaulin E."/>
            <person name="Govers F."/>
            <person name="Hughes L."/>
            <person name="Humphray S."/>
            <person name="Jiang R.H."/>
            <person name="Judelson H."/>
            <person name="Kamoun S."/>
            <person name="Kyung K."/>
            <person name="Meijer H."/>
            <person name="Minx P."/>
            <person name="Morris P."/>
            <person name="Nelson J."/>
            <person name="Phuntumart V."/>
            <person name="Qutob D."/>
            <person name="Rehmany A."/>
            <person name="Rougon-Cardoso A."/>
            <person name="Ryden P."/>
            <person name="Torto-Alalibo T."/>
            <person name="Studholme D."/>
            <person name="Wang Y."/>
            <person name="Win J."/>
            <person name="Wood J."/>
            <person name="Clifton S.W."/>
            <person name="Rogers J."/>
            <person name="Van den Ackerveken G."/>
            <person name="Jones J.D."/>
            <person name="McDowell J.M."/>
            <person name="Beynon J."/>
            <person name="Tyler B.M."/>
        </authorList>
    </citation>
    <scope>NUCLEOTIDE SEQUENCE [LARGE SCALE GENOMIC DNA]</scope>
    <source>
        <strain evidence="5">Emoy2</strain>
    </source>
</reference>
<feature type="region of interest" description="Disordered" evidence="2">
    <location>
        <begin position="413"/>
        <end position="436"/>
    </location>
</feature>
<feature type="signal peptide" evidence="3">
    <location>
        <begin position="1"/>
        <end position="17"/>
    </location>
</feature>
<organism evidence="4 5">
    <name type="scientific">Hyaloperonospora arabidopsidis (strain Emoy2)</name>
    <name type="common">Downy mildew agent</name>
    <name type="synonym">Peronospora arabidopsidis</name>
    <dbReference type="NCBI Taxonomy" id="559515"/>
    <lineage>
        <taxon>Eukaryota</taxon>
        <taxon>Sar</taxon>
        <taxon>Stramenopiles</taxon>
        <taxon>Oomycota</taxon>
        <taxon>Peronosporomycetes</taxon>
        <taxon>Peronosporales</taxon>
        <taxon>Peronosporaceae</taxon>
        <taxon>Hyaloperonospora</taxon>
    </lineage>
</organism>
<evidence type="ECO:0000313" key="5">
    <source>
        <dbReference type="Proteomes" id="UP000011713"/>
    </source>
</evidence>
<feature type="compositionally biased region" description="Basic residues" evidence="2">
    <location>
        <begin position="1064"/>
        <end position="1084"/>
    </location>
</feature>
<evidence type="ECO:0000256" key="1">
    <source>
        <dbReference type="SAM" id="Coils"/>
    </source>
</evidence>
<feature type="region of interest" description="Disordered" evidence="2">
    <location>
        <begin position="998"/>
        <end position="1136"/>
    </location>
</feature>
<sequence length="1616" mass="183209">MVHGFFFTLCLRTSNMAASVTTNEIATALLRKIDQQSRHPLDAGLGDPSALTQFVVHDSNKRPRVASTGELETHYTKNTTPFPPGPCSSVAYGQKKWFQGQENSQFHNEQAGRAVNEAGRGGSLLDRDVSTDIAVIAAKNEQLRVSIASLKRSFSLREEETHQLLLGLGALNAVANELASLQKDYRERSVKNAELVQESLVQIANCSAQVDIIKCSRGITATQLHKFRQECAREMNRLVSRLGDLAETTCQVPSLCEGNDCGEDNDGLYTAANLSKKLQQVEQLKEEVCEHRAQILDDDDGVVKTAAGRTQQETTDQIHLALAQLDNLHTEMSQLKQTLVQDNQWFRRHLEDILLQQMAHVREVQENERERIHEELDDIRSGMCGILRDIHRLKERTKYMVPSMARSAPELFGIAGKSSDDRRRSTQATSSVTPTPFGEVNNMYDCVMSSQVGDSYAQAGHPHSSKSSLSSPAGSDDENWRMFPPEDAFVVGQCAAQPGESPHYSSRSSSLSGHLSVYGEKHIIPNIKSTAEQFEQQLLEQHRLFWIGEGREDNISSIILLANQLVFARFVPRRIIDVDHTNTHAIIQTITLAFSSMTTVSSEINSKRKRKRMSKLPATTASPSSPLSSAVDAQLQTLENWHRALTIDMRELRREGSRVRSEVTKVHDAVQVAVEKAARCVVQTRTAVKVTSQVKEETQRQLRGAETRFKVELSQLTTRLMRMETKLSQYTDKSVTEEFLMMQLTELQEHYENELVKVREGRDVVLDTQEQQLKKVVKEHDETMQEVQLLKEMMQSLRDETCGTGQLRGSQDGAVTWQEMQKLRQQVEKMENEKREKRYNTRAELEALTNRVGEIERQGVDTMSHRVMDRDEVREDGCTSAVGWATPESLDKSRLLKNVVRQEDLVGIQNELRRINQDFQAVGIDIASLAKQISARESQQKQFAETRLKELSTQLFDALNHDSQLHATEITRLTDAVFDVQSKHREFDQGMRRLEDAVRQTVTARRDREQGSDWQYGRTPPSVPLTLQPPQSPSVTFRNYRERPSRYEPARESPPYDRTTWASRRGRLSRSRSRSPHRRSRSPHNRSSWGEPRYDSCYSDYGSVTSAQDTQSDDHFRDDNQGYNSRGNDEVNFDINPHTLHADSAQVAYRNTSQDAVEQNQEPTRPTRRKGRSRKIQEVIVIEDDDDDDYHGDRMSDERETTTARSEASLDIQLDEKEVPQLTDVVMITPAVNVGVMAPSASMEDARAETNDLLQQEEDLQMGFLLYFCLGGAPNLNVQWATTFTQLKDDECVELSRVHRFQLRYVFLQSFPVYLTQCILQAVVLNRQNVPERNNSEASRITCALDACSIRAKYCDMIKQKHLLWAEYLINHLTKRAHETDESTFDKLELSVNPANMSSAASSDDVINRWSRRQESAMYTVARALHCGSFLPAMKCNVDTSASVYLFILMFDVLTVTSECPQFGSFRLNGFGSELMVHLWDHTLKKLPYMFFADWSWLDDQLTTKKMPVLAFCHMLTSILLWNSAIDGHSLTNLNIYAAAVKHVLSKLCVKGEPVDKSAADADSSLLQLAEWESTRIELVDLDSKFASMLGLDGFFEVTEAIQNNKLAAARGPRRY</sequence>
<dbReference type="Proteomes" id="UP000011713">
    <property type="component" value="Unassembled WGS sequence"/>
</dbReference>
<evidence type="ECO:0000313" key="4">
    <source>
        <dbReference type="EnsemblProtists" id="HpaP803809"/>
    </source>
</evidence>
<evidence type="ECO:0008006" key="6">
    <source>
        <dbReference type="Google" id="ProtNLM"/>
    </source>
</evidence>
<dbReference type="InParanoid" id="M4BBZ4"/>
<feature type="compositionally biased region" description="Basic and acidic residues" evidence="2">
    <location>
        <begin position="1191"/>
        <end position="1202"/>
    </location>
</feature>
<feature type="region of interest" description="Disordered" evidence="2">
    <location>
        <begin position="455"/>
        <end position="478"/>
    </location>
</feature>
<keyword evidence="1" id="KW-0175">Coiled coil</keyword>
<feature type="chain" id="PRO_5004048948" description="RxLR effector candidate protein" evidence="3">
    <location>
        <begin position="18"/>
        <end position="1616"/>
    </location>
</feature>
<feature type="region of interest" description="Disordered" evidence="2">
    <location>
        <begin position="1151"/>
        <end position="1206"/>
    </location>
</feature>
<dbReference type="VEuPathDB" id="FungiDB:HpaG803809"/>
<dbReference type="eggNOG" id="ENOG502S5UX">
    <property type="taxonomic scope" value="Eukaryota"/>
</dbReference>
<feature type="region of interest" description="Disordered" evidence="2">
    <location>
        <begin position="603"/>
        <end position="629"/>
    </location>
</feature>
<feature type="compositionally biased region" description="Low complexity" evidence="2">
    <location>
        <begin position="459"/>
        <end position="474"/>
    </location>
</feature>
<feature type="compositionally biased region" description="Basic and acidic residues" evidence="2">
    <location>
        <begin position="1039"/>
        <end position="1055"/>
    </location>
</feature>
<feature type="coiled-coil region" evidence="1">
    <location>
        <begin position="766"/>
        <end position="858"/>
    </location>
</feature>
<feature type="compositionally biased region" description="Acidic residues" evidence="2">
    <location>
        <begin position="1181"/>
        <end position="1190"/>
    </location>
</feature>
<protein>
    <recommendedName>
        <fullName evidence="6">RxLR effector candidate protein</fullName>
    </recommendedName>
</protein>
<dbReference type="HOGENOM" id="CLU_243723_0_0_1"/>
<name>M4BBZ4_HYAAE</name>
<dbReference type="EnsemblProtists" id="HpaT803809">
    <property type="protein sequence ID" value="HpaP803809"/>
    <property type="gene ID" value="HpaG803809"/>
</dbReference>
<dbReference type="EMBL" id="JH598116">
    <property type="status" value="NOT_ANNOTATED_CDS"/>
    <property type="molecule type" value="Genomic_DNA"/>
</dbReference>
<feature type="compositionally biased region" description="Low complexity" evidence="2">
    <location>
        <begin position="616"/>
        <end position="629"/>
    </location>
</feature>
<evidence type="ECO:0000256" key="3">
    <source>
        <dbReference type="SAM" id="SignalP"/>
    </source>
</evidence>
<keyword evidence="5" id="KW-1185">Reference proteome</keyword>